<dbReference type="GO" id="GO:0016887">
    <property type="term" value="F:ATP hydrolysis activity"/>
    <property type="evidence" value="ECO:0007669"/>
    <property type="project" value="InterPro"/>
</dbReference>
<evidence type="ECO:0000259" key="4">
    <source>
        <dbReference type="PROSITE" id="PS50893"/>
    </source>
</evidence>
<dbReference type="Gene3D" id="3.40.50.300">
    <property type="entry name" value="P-loop containing nucleotide triphosphate hydrolases"/>
    <property type="match status" value="1"/>
</dbReference>
<keyword evidence="6" id="KW-1185">Reference proteome</keyword>
<dbReference type="Pfam" id="PF00005">
    <property type="entry name" value="ABC_tran"/>
    <property type="match status" value="1"/>
</dbReference>
<keyword evidence="2" id="KW-0547">Nucleotide-binding</keyword>
<dbReference type="PROSITE" id="PS50893">
    <property type="entry name" value="ABC_TRANSPORTER_2"/>
    <property type="match status" value="1"/>
</dbReference>
<dbReference type="InterPro" id="IPR027417">
    <property type="entry name" value="P-loop_NTPase"/>
</dbReference>
<dbReference type="SMART" id="SM00382">
    <property type="entry name" value="AAA"/>
    <property type="match status" value="1"/>
</dbReference>
<dbReference type="PANTHER" id="PTHR42939:SF1">
    <property type="entry name" value="ABC TRANSPORTER ATP-BINDING PROTEIN ALBC-RELATED"/>
    <property type="match status" value="1"/>
</dbReference>
<evidence type="ECO:0000256" key="3">
    <source>
        <dbReference type="ARBA" id="ARBA00022840"/>
    </source>
</evidence>
<dbReference type="PANTHER" id="PTHR42939">
    <property type="entry name" value="ABC TRANSPORTER ATP-BINDING PROTEIN ALBC-RELATED"/>
    <property type="match status" value="1"/>
</dbReference>
<dbReference type="InterPro" id="IPR003593">
    <property type="entry name" value="AAA+_ATPase"/>
</dbReference>
<evidence type="ECO:0000256" key="1">
    <source>
        <dbReference type="ARBA" id="ARBA00022448"/>
    </source>
</evidence>
<keyword evidence="1" id="KW-0813">Transport</keyword>
<dbReference type="GO" id="GO:0005524">
    <property type="term" value="F:ATP binding"/>
    <property type="evidence" value="ECO:0007669"/>
    <property type="project" value="UniProtKB-KW"/>
</dbReference>
<evidence type="ECO:0000313" key="6">
    <source>
        <dbReference type="Proteomes" id="UP000250369"/>
    </source>
</evidence>
<keyword evidence="3" id="KW-0067">ATP-binding</keyword>
<sequence>MIIRLRGAVVRDRQGVLRLGPVDLQLGRGLTGIAGHNGAGKSTLLKAICRIYQIPDANLHMELEGIRLTQLEARMSLGYVPQDIALYDDMTLQAYLAYIAGLKGIARERTDAEIERVCAAFGIERMLHRKLKHESVGYRRTAMIAQAFLGDPSFVMLDEPFVGLDMERRNELLAFLSDYAENAVVVVASHFVEQMATGFYDRMLVLKEGLLAGDYEAGDIEDGITAQFAKQ</sequence>
<name>A0A329M9G8_9BACL</name>
<dbReference type="InterPro" id="IPR051782">
    <property type="entry name" value="ABC_Transporter_VariousFunc"/>
</dbReference>
<reference evidence="5 6" key="1">
    <citation type="journal article" date="2009" name="Int. J. Syst. Evol. Microbiol.">
        <title>Paenibacillus contaminans sp. nov., isolated from a contaminated laboratory plate.</title>
        <authorList>
            <person name="Chou J.H."/>
            <person name="Lee J.H."/>
            <person name="Lin M.C."/>
            <person name="Chang P.S."/>
            <person name="Arun A.B."/>
            <person name="Young C.C."/>
            <person name="Chen W.M."/>
        </authorList>
    </citation>
    <scope>NUCLEOTIDE SEQUENCE [LARGE SCALE GENOMIC DNA]</scope>
    <source>
        <strain evidence="5 6">CKOBP-6</strain>
    </source>
</reference>
<evidence type="ECO:0000313" key="5">
    <source>
        <dbReference type="EMBL" id="RAV16408.1"/>
    </source>
</evidence>
<accession>A0A329M9G8</accession>
<dbReference type="Proteomes" id="UP000250369">
    <property type="component" value="Unassembled WGS sequence"/>
</dbReference>
<dbReference type="RefSeq" id="WP_113034488.1">
    <property type="nucleotide sequence ID" value="NZ_QMFB01000021.1"/>
</dbReference>
<gene>
    <name evidence="5" type="ORF">DQG23_28760</name>
</gene>
<evidence type="ECO:0000256" key="2">
    <source>
        <dbReference type="ARBA" id="ARBA00022741"/>
    </source>
</evidence>
<comment type="caution">
    <text evidence="5">The sequence shown here is derived from an EMBL/GenBank/DDBJ whole genome shotgun (WGS) entry which is preliminary data.</text>
</comment>
<dbReference type="AlphaFoldDB" id="A0A329M9G8"/>
<dbReference type="SUPFAM" id="SSF52540">
    <property type="entry name" value="P-loop containing nucleoside triphosphate hydrolases"/>
    <property type="match status" value="1"/>
</dbReference>
<feature type="domain" description="ABC transporter" evidence="4">
    <location>
        <begin position="3"/>
        <end position="231"/>
    </location>
</feature>
<protein>
    <recommendedName>
        <fullName evidence="4">ABC transporter domain-containing protein</fullName>
    </recommendedName>
</protein>
<dbReference type="EMBL" id="QMFB01000021">
    <property type="protein sequence ID" value="RAV16408.1"/>
    <property type="molecule type" value="Genomic_DNA"/>
</dbReference>
<organism evidence="5 6">
    <name type="scientific">Paenibacillus contaminans</name>
    <dbReference type="NCBI Taxonomy" id="450362"/>
    <lineage>
        <taxon>Bacteria</taxon>
        <taxon>Bacillati</taxon>
        <taxon>Bacillota</taxon>
        <taxon>Bacilli</taxon>
        <taxon>Bacillales</taxon>
        <taxon>Paenibacillaceae</taxon>
        <taxon>Paenibacillus</taxon>
    </lineage>
</organism>
<dbReference type="InterPro" id="IPR003439">
    <property type="entry name" value="ABC_transporter-like_ATP-bd"/>
</dbReference>
<proteinExistence type="predicted"/>
<dbReference type="OrthoDB" id="2643074at2"/>